<dbReference type="Proteomes" id="UP000295645">
    <property type="component" value="Unassembled WGS sequence"/>
</dbReference>
<dbReference type="SUPFAM" id="SSF89946">
    <property type="entry name" value="Hypothetical protein VC0424"/>
    <property type="match status" value="1"/>
</dbReference>
<dbReference type="OrthoDB" id="8753964at2"/>
<sequence length="115" mass="12703">MTNDIVSSAADDENRAVLREMVEQGDDLSIPREMDFSILFPTEGAALEFAIHLLRNDLKVSFSAYEENEELPWEVRVHPFMLPTVENISGFETLLADGAEPLGGSNDGWGCESQG</sequence>
<dbReference type="InterPro" id="IPR036701">
    <property type="entry name" value="RraB-like_sf"/>
</dbReference>
<name>A0A4R3YV42_9GAMM</name>
<proteinExistence type="predicted"/>
<evidence type="ECO:0000313" key="2">
    <source>
        <dbReference type="EMBL" id="TCV96362.1"/>
    </source>
</evidence>
<feature type="domain" description="Regulator of ribonuclease activity B" evidence="1">
    <location>
        <begin position="12"/>
        <end position="111"/>
    </location>
</feature>
<dbReference type="Pfam" id="PF06877">
    <property type="entry name" value="RraB"/>
    <property type="match status" value="1"/>
</dbReference>
<reference evidence="2 3" key="1">
    <citation type="submission" date="2019-03" db="EMBL/GenBank/DDBJ databases">
        <title>Above-ground endophytic microbial communities from plants in different locations in the United States.</title>
        <authorList>
            <person name="Frank C."/>
        </authorList>
    </citation>
    <scope>NUCLEOTIDE SEQUENCE [LARGE SCALE GENOMIC DNA]</scope>
    <source>
        <strain evidence="2 3">LP_13_YM</strain>
    </source>
</reference>
<dbReference type="Gene3D" id="3.30.70.970">
    <property type="entry name" value="RraB-like"/>
    <property type="match status" value="1"/>
</dbReference>
<dbReference type="RefSeq" id="WP_132142552.1">
    <property type="nucleotide sequence ID" value="NZ_SMCS01000002.1"/>
</dbReference>
<dbReference type="InterPro" id="IPR009671">
    <property type="entry name" value="RraB_dom"/>
</dbReference>
<dbReference type="EMBL" id="SMCS01000002">
    <property type="protein sequence ID" value="TCV96362.1"/>
    <property type="molecule type" value="Genomic_DNA"/>
</dbReference>
<keyword evidence="3" id="KW-1185">Reference proteome</keyword>
<evidence type="ECO:0000259" key="1">
    <source>
        <dbReference type="Pfam" id="PF06877"/>
    </source>
</evidence>
<dbReference type="AlphaFoldDB" id="A0A4R3YV42"/>
<evidence type="ECO:0000313" key="3">
    <source>
        <dbReference type="Proteomes" id="UP000295645"/>
    </source>
</evidence>
<comment type="caution">
    <text evidence="2">The sequence shown here is derived from an EMBL/GenBank/DDBJ whole genome shotgun (WGS) entry which is preliminary data.</text>
</comment>
<protein>
    <submittedName>
        <fullName evidence="2">Regulator of ribonuclease activity B</fullName>
    </submittedName>
</protein>
<accession>A0A4R3YV42</accession>
<organism evidence="2 3">
    <name type="scientific">Luteibacter rhizovicinus</name>
    <dbReference type="NCBI Taxonomy" id="242606"/>
    <lineage>
        <taxon>Bacteria</taxon>
        <taxon>Pseudomonadati</taxon>
        <taxon>Pseudomonadota</taxon>
        <taxon>Gammaproteobacteria</taxon>
        <taxon>Lysobacterales</taxon>
        <taxon>Rhodanobacteraceae</taxon>
        <taxon>Luteibacter</taxon>
    </lineage>
</organism>
<gene>
    <name evidence="2" type="ORF">EC912_102713</name>
</gene>